<feature type="region of interest" description="Disordered" evidence="1">
    <location>
        <begin position="465"/>
        <end position="488"/>
    </location>
</feature>
<dbReference type="InParanoid" id="B4MTH0"/>
<dbReference type="OrthoDB" id="7996681at2759"/>
<evidence type="ECO:0000256" key="1">
    <source>
        <dbReference type="SAM" id="MobiDB-lite"/>
    </source>
</evidence>
<dbReference type="Proteomes" id="UP000007798">
    <property type="component" value="Unassembled WGS sequence"/>
</dbReference>
<dbReference type="SUPFAM" id="SSF48452">
    <property type="entry name" value="TPR-like"/>
    <property type="match status" value="1"/>
</dbReference>
<dbReference type="HOGENOM" id="CLU_559313_0_0_1"/>
<dbReference type="KEGG" id="dwi:6641520"/>
<proteinExistence type="predicted"/>
<dbReference type="SMR" id="B4MTH0"/>
<dbReference type="EMBL" id="CH963852">
    <property type="protein sequence ID" value="EDW75409.1"/>
    <property type="molecule type" value="Genomic_DNA"/>
</dbReference>
<dbReference type="eggNOG" id="ENOG502TCST">
    <property type="taxonomic scope" value="Eukaryota"/>
</dbReference>
<evidence type="ECO:0000313" key="2">
    <source>
        <dbReference type="EMBL" id="EDW75409.1"/>
    </source>
</evidence>
<reference evidence="2 3" key="1">
    <citation type="journal article" date="2007" name="Nature">
        <title>Evolution of genes and genomes on the Drosophila phylogeny.</title>
        <authorList>
            <consortium name="Drosophila 12 Genomes Consortium"/>
            <person name="Clark A.G."/>
            <person name="Eisen M.B."/>
            <person name="Smith D.R."/>
            <person name="Bergman C.M."/>
            <person name="Oliver B."/>
            <person name="Markow T.A."/>
            <person name="Kaufman T.C."/>
            <person name="Kellis M."/>
            <person name="Gelbart W."/>
            <person name="Iyer V.N."/>
            <person name="Pollard D.A."/>
            <person name="Sackton T.B."/>
            <person name="Larracuente A.M."/>
            <person name="Singh N.D."/>
            <person name="Abad J.P."/>
            <person name="Abt D.N."/>
            <person name="Adryan B."/>
            <person name="Aguade M."/>
            <person name="Akashi H."/>
            <person name="Anderson W.W."/>
            <person name="Aquadro C.F."/>
            <person name="Ardell D.H."/>
            <person name="Arguello R."/>
            <person name="Artieri C.G."/>
            <person name="Barbash D.A."/>
            <person name="Barker D."/>
            <person name="Barsanti P."/>
            <person name="Batterham P."/>
            <person name="Batzoglou S."/>
            <person name="Begun D."/>
            <person name="Bhutkar A."/>
            <person name="Blanco E."/>
            <person name="Bosak S.A."/>
            <person name="Bradley R.K."/>
            <person name="Brand A.D."/>
            <person name="Brent M.R."/>
            <person name="Brooks A.N."/>
            <person name="Brown R.H."/>
            <person name="Butlin R.K."/>
            <person name="Caggese C."/>
            <person name="Calvi B.R."/>
            <person name="Bernardo de Carvalho A."/>
            <person name="Caspi A."/>
            <person name="Castrezana S."/>
            <person name="Celniker S.E."/>
            <person name="Chang J.L."/>
            <person name="Chapple C."/>
            <person name="Chatterji S."/>
            <person name="Chinwalla A."/>
            <person name="Civetta A."/>
            <person name="Clifton S.W."/>
            <person name="Comeron J.M."/>
            <person name="Costello J.C."/>
            <person name="Coyne J.A."/>
            <person name="Daub J."/>
            <person name="David R.G."/>
            <person name="Delcher A.L."/>
            <person name="Delehaunty K."/>
            <person name="Do C.B."/>
            <person name="Ebling H."/>
            <person name="Edwards K."/>
            <person name="Eickbush T."/>
            <person name="Evans J.D."/>
            <person name="Filipski A."/>
            <person name="Findeiss S."/>
            <person name="Freyhult E."/>
            <person name="Fulton L."/>
            <person name="Fulton R."/>
            <person name="Garcia A.C."/>
            <person name="Gardiner A."/>
            <person name="Garfield D.A."/>
            <person name="Garvin B.E."/>
            <person name="Gibson G."/>
            <person name="Gilbert D."/>
            <person name="Gnerre S."/>
            <person name="Godfrey J."/>
            <person name="Good R."/>
            <person name="Gotea V."/>
            <person name="Gravely B."/>
            <person name="Greenberg A.J."/>
            <person name="Griffiths-Jones S."/>
            <person name="Gross S."/>
            <person name="Guigo R."/>
            <person name="Gustafson E.A."/>
            <person name="Haerty W."/>
            <person name="Hahn M.W."/>
            <person name="Halligan D.L."/>
            <person name="Halpern A.L."/>
            <person name="Halter G.M."/>
            <person name="Han M.V."/>
            <person name="Heger A."/>
            <person name="Hillier L."/>
            <person name="Hinrichs A.S."/>
            <person name="Holmes I."/>
            <person name="Hoskins R.A."/>
            <person name="Hubisz M.J."/>
            <person name="Hultmark D."/>
            <person name="Huntley M.A."/>
            <person name="Jaffe D.B."/>
            <person name="Jagadeeshan S."/>
            <person name="Jeck W.R."/>
            <person name="Johnson J."/>
            <person name="Jones C.D."/>
            <person name="Jordan W.C."/>
            <person name="Karpen G.H."/>
            <person name="Kataoka E."/>
            <person name="Keightley P.D."/>
            <person name="Kheradpour P."/>
            <person name="Kirkness E.F."/>
            <person name="Koerich L.B."/>
            <person name="Kristiansen K."/>
            <person name="Kudrna D."/>
            <person name="Kulathinal R.J."/>
            <person name="Kumar S."/>
            <person name="Kwok R."/>
            <person name="Lander E."/>
            <person name="Langley C.H."/>
            <person name="Lapoint R."/>
            <person name="Lazzaro B.P."/>
            <person name="Lee S.J."/>
            <person name="Levesque L."/>
            <person name="Li R."/>
            <person name="Lin C.F."/>
            <person name="Lin M.F."/>
            <person name="Lindblad-Toh K."/>
            <person name="Llopart A."/>
            <person name="Long M."/>
            <person name="Low L."/>
            <person name="Lozovsky E."/>
            <person name="Lu J."/>
            <person name="Luo M."/>
            <person name="Machado C.A."/>
            <person name="Makalowski W."/>
            <person name="Marzo M."/>
            <person name="Matsuda M."/>
            <person name="Matzkin L."/>
            <person name="McAllister B."/>
            <person name="McBride C.S."/>
            <person name="McKernan B."/>
            <person name="McKernan K."/>
            <person name="Mendez-Lago M."/>
            <person name="Minx P."/>
            <person name="Mollenhauer M.U."/>
            <person name="Montooth K."/>
            <person name="Mount S.M."/>
            <person name="Mu X."/>
            <person name="Myers E."/>
            <person name="Negre B."/>
            <person name="Newfeld S."/>
            <person name="Nielsen R."/>
            <person name="Noor M.A."/>
            <person name="O'Grady P."/>
            <person name="Pachter L."/>
            <person name="Papaceit M."/>
            <person name="Parisi M.J."/>
            <person name="Parisi M."/>
            <person name="Parts L."/>
            <person name="Pedersen J.S."/>
            <person name="Pesole G."/>
            <person name="Phillippy A.M."/>
            <person name="Ponting C.P."/>
            <person name="Pop M."/>
            <person name="Porcelli D."/>
            <person name="Powell J.R."/>
            <person name="Prohaska S."/>
            <person name="Pruitt K."/>
            <person name="Puig M."/>
            <person name="Quesneville H."/>
            <person name="Ram K.R."/>
            <person name="Rand D."/>
            <person name="Rasmussen M.D."/>
            <person name="Reed L.K."/>
            <person name="Reenan R."/>
            <person name="Reily A."/>
            <person name="Remington K.A."/>
            <person name="Rieger T.T."/>
            <person name="Ritchie M.G."/>
            <person name="Robin C."/>
            <person name="Rogers Y.H."/>
            <person name="Rohde C."/>
            <person name="Rozas J."/>
            <person name="Rubenfield M.J."/>
            <person name="Ruiz A."/>
            <person name="Russo S."/>
            <person name="Salzberg S.L."/>
            <person name="Sanchez-Gracia A."/>
            <person name="Saranga D.J."/>
            <person name="Sato H."/>
            <person name="Schaeffer S.W."/>
            <person name="Schatz M.C."/>
            <person name="Schlenke T."/>
            <person name="Schwartz R."/>
            <person name="Segarra C."/>
            <person name="Singh R.S."/>
            <person name="Sirot L."/>
            <person name="Sirota M."/>
            <person name="Sisneros N.B."/>
            <person name="Smith C.D."/>
            <person name="Smith T.F."/>
            <person name="Spieth J."/>
            <person name="Stage D.E."/>
            <person name="Stark A."/>
            <person name="Stephan W."/>
            <person name="Strausberg R.L."/>
            <person name="Strempel S."/>
            <person name="Sturgill D."/>
            <person name="Sutton G."/>
            <person name="Sutton G.G."/>
            <person name="Tao W."/>
            <person name="Teichmann S."/>
            <person name="Tobari Y.N."/>
            <person name="Tomimura Y."/>
            <person name="Tsolas J.M."/>
            <person name="Valente V.L."/>
            <person name="Venter E."/>
            <person name="Venter J.C."/>
            <person name="Vicario S."/>
            <person name="Vieira F.G."/>
            <person name="Vilella A.J."/>
            <person name="Villasante A."/>
            <person name="Walenz B."/>
            <person name="Wang J."/>
            <person name="Wasserman M."/>
            <person name="Watts T."/>
            <person name="Wilson D."/>
            <person name="Wilson R.K."/>
            <person name="Wing R.A."/>
            <person name="Wolfner M.F."/>
            <person name="Wong A."/>
            <person name="Wong G.K."/>
            <person name="Wu C.I."/>
            <person name="Wu G."/>
            <person name="Yamamoto D."/>
            <person name="Yang H.P."/>
            <person name="Yang S.P."/>
            <person name="Yorke J.A."/>
            <person name="Yoshida K."/>
            <person name="Zdobnov E."/>
            <person name="Zhang P."/>
            <person name="Zhang Y."/>
            <person name="Zimin A.V."/>
            <person name="Baldwin J."/>
            <person name="Abdouelleil A."/>
            <person name="Abdulkadir J."/>
            <person name="Abebe A."/>
            <person name="Abera B."/>
            <person name="Abreu J."/>
            <person name="Acer S.C."/>
            <person name="Aftuck L."/>
            <person name="Alexander A."/>
            <person name="An P."/>
            <person name="Anderson E."/>
            <person name="Anderson S."/>
            <person name="Arachi H."/>
            <person name="Azer M."/>
            <person name="Bachantsang P."/>
            <person name="Barry A."/>
            <person name="Bayul T."/>
            <person name="Berlin A."/>
            <person name="Bessette D."/>
            <person name="Bloom T."/>
            <person name="Blye J."/>
            <person name="Boguslavskiy L."/>
            <person name="Bonnet C."/>
            <person name="Boukhgalter B."/>
            <person name="Bourzgui I."/>
            <person name="Brown A."/>
            <person name="Cahill P."/>
            <person name="Channer S."/>
            <person name="Cheshatsang Y."/>
            <person name="Chuda L."/>
            <person name="Citroen M."/>
            <person name="Collymore A."/>
            <person name="Cooke P."/>
            <person name="Costello M."/>
            <person name="D'Aco K."/>
            <person name="Daza R."/>
            <person name="De Haan G."/>
            <person name="DeGray S."/>
            <person name="DeMaso C."/>
            <person name="Dhargay N."/>
            <person name="Dooley K."/>
            <person name="Dooley E."/>
            <person name="Doricent M."/>
            <person name="Dorje P."/>
            <person name="Dorjee K."/>
            <person name="Dupes A."/>
            <person name="Elong R."/>
            <person name="Falk J."/>
            <person name="Farina A."/>
            <person name="Faro S."/>
            <person name="Ferguson D."/>
            <person name="Fisher S."/>
            <person name="Foley C.D."/>
            <person name="Franke A."/>
            <person name="Friedrich D."/>
            <person name="Gadbois L."/>
            <person name="Gearin G."/>
            <person name="Gearin C.R."/>
            <person name="Giannoukos G."/>
            <person name="Goode T."/>
            <person name="Graham J."/>
            <person name="Grandbois E."/>
            <person name="Grewal S."/>
            <person name="Gyaltsen K."/>
            <person name="Hafez N."/>
            <person name="Hagos B."/>
            <person name="Hall J."/>
            <person name="Henson C."/>
            <person name="Hollinger A."/>
            <person name="Honan T."/>
            <person name="Huard M.D."/>
            <person name="Hughes L."/>
            <person name="Hurhula B."/>
            <person name="Husby M.E."/>
            <person name="Kamat A."/>
            <person name="Kanga B."/>
            <person name="Kashin S."/>
            <person name="Khazanovich D."/>
            <person name="Kisner P."/>
            <person name="Lance K."/>
            <person name="Lara M."/>
            <person name="Lee W."/>
            <person name="Lennon N."/>
            <person name="Letendre F."/>
            <person name="LeVine R."/>
            <person name="Lipovsky A."/>
            <person name="Liu X."/>
            <person name="Liu J."/>
            <person name="Liu S."/>
            <person name="Lokyitsang T."/>
            <person name="Lokyitsang Y."/>
            <person name="Lubonja R."/>
            <person name="Lui A."/>
            <person name="MacDonald P."/>
            <person name="Magnisalis V."/>
            <person name="Maru K."/>
            <person name="Matthews C."/>
            <person name="McCusker W."/>
            <person name="McDonough S."/>
            <person name="Mehta T."/>
            <person name="Meldrim J."/>
            <person name="Meneus L."/>
            <person name="Mihai O."/>
            <person name="Mihalev A."/>
            <person name="Mihova T."/>
            <person name="Mittelman R."/>
            <person name="Mlenga V."/>
            <person name="Montmayeur A."/>
            <person name="Mulrain L."/>
            <person name="Navidi A."/>
            <person name="Naylor J."/>
            <person name="Negash T."/>
            <person name="Nguyen T."/>
            <person name="Nguyen N."/>
            <person name="Nicol R."/>
            <person name="Norbu C."/>
            <person name="Norbu N."/>
            <person name="Novod N."/>
            <person name="O'Neill B."/>
            <person name="Osman S."/>
            <person name="Markiewicz E."/>
            <person name="Oyono O.L."/>
            <person name="Patti C."/>
            <person name="Phunkhang P."/>
            <person name="Pierre F."/>
            <person name="Priest M."/>
            <person name="Raghuraman S."/>
            <person name="Rege F."/>
            <person name="Reyes R."/>
            <person name="Rise C."/>
            <person name="Rogov P."/>
            <person name="Ross K."/>
            <person name="Ryan E."/>
            <person name="Settipalli S."/>
            <person name="Shea T."/>
            <person name="Sherpa N."/>
            <person name="Shi L."/>
            <person name="Shih D."/>
            <person name="Sparrow T."/>
            <person name="Spaulding J."/>
            <person name="Stalker J."/>
            <person name="Stange-Thomann N."/>
            <person name="Stavropoulos S."/>
            <person name="Stone C."/>
            <person name="Strader C."/>
            <person name="Tesfaye S."/>
            <person name="Thomson T."/>
            <person name="Thoulutsang Y."/>
            <person name="Thoulutsang D."/>
            <person name="Topham K."/>
            <person name="Topping I."/>
            <person name="Tsamla T."/>
            <person name="Vassiliev H."/>
            <person name="Vo A."/>
            <person name="Wangchuk T."/>
            <person name="Wangdi T."/>
            <person name="Weiand M."/>
            <person name="Wilkinson J."/>
            <person name="Wilson A."/>
            <person name="Yadav S."/>
            <person name="Young G."/>
            <person name="Yu Q."/>
            <person name="Zembek L."/>
            <person name="Zhong D."/>
            <person name="Zimmer A."/>
            <person name="Zwirko Z."/>
            <person name="Jaffe D.B."/>
            <person name="Alvarez P."/>
            <person name="Brockman W."/>
            <person name="Butler J."/>
            <person name="Chin C."/>
            <person name="Gnerre S."/>
            <person name="Grabherr M."/>
            <person name="Kleber M."/>
            <person name="Mauceli E."/>
            <person name="MacCallum I."/>
        </authorList>
    </citation>
    <scope>NUCLEOTIDE SEQUENCE [LARGE SCALE GENOMIC DNA]</scope>
    <source>
        <strain evidence="3">Tucson 14030-0811.24</strain>
    </source>
</reference>
<organism evidence="2 3">
    <name type="scientific">Drosophila willistoni</name>
    <name type="common">Fruit fly</name>
    <dbReference type="NCBI Taxonomy" id="7260"/>
    <lineage>
        <taxon>Eukaryota</taxon>
        <taxon>Metazoa</taxon>
        <taxon>Ecdysozoa</taxon>
        <taxon>Arthropoda</taxon>
        <taxon>Hexapoda</taxon>
        <taxon>Insecta</taxon>
        <taxon>Pterygota</taxon>
        <taxon>Neoptera</taxon>
        <taxon>Endopterygota</taxon>
        <taxon>Diptera</taxon>
        <taxon>Brachycera</taxon>
        <taxon>Muscomorpha</taxon>
        <taxon>Ephydroidea</taxon>
        <taxon>Drosophilidae</taxon>
        <taxon>Drosophila</taxon>
        <taxon>Sophophora</taxon>
    </lineage>
</organism>
<accession>B4MTH0</accession>
<keyword evidence="3" id="KW-1185">Reference proteome</keyword>
<protein>
    <submittedName>
        <fullName evidence="2">Uncharacterized protein</fullName>
    </submittedName>
</protein>
<dbReference type="PhylomeDB" id="B4MTH0"/>
<evidence type="ECO:0000313" key="3">
    <source>
        <dbReference type="Proteomes" id="UP000007798"/>
    </source>
</evidence>
<sequence>MSKRQQERQRLQRKVRANLPHRTFREIKFDRDEIRQTIEPLSYNEARRQRGPIYEALEDELYREGCRQLPEFLRCLADKEKTLYESVIIRDRISDDRPLLYAVIDKLKEAELAYIRDKHKSFKQSFTLFYETMLLLEPYKQKYEYALNAIMENLVSLCHKTQGQERDAAEMIARIYFTYGEYLERMQQRVNAISYLQITIDLVRGHVWTAVRDMPPGSFTLHELVAQKLARQLLLYGKQIVRHQPEEAIALARRATILVAEIGRQQNLDIFCETFMERAYFLMESSNYHGAHQCLEQIRPTVIACTEYRFVKLNIKFYLLAGQCAENFENPDKAISSYKKALRLSRLYNDQKSEANILLHLGKIFAKDTQKLCLAKKCYEQAKHIYIDFNDMISKKMVNYLLAKLMADEITPLYMAMLKASTKQYCAFFNLRQWKNRCRPFWKKLGDEIKKQESEDIYCLLDEEKPDPSREESGFPNEDRHFFKVEDS</sequence>
<dbReference type="Gene3D" id="1.25.40.10">
    <property type="entry name" value="Tetratricopeptide repeat domain"/>
    <property type="match status" value="1"/>
</dbReference>
<gene>
    <name evidence="2" type="primary">Dwil\GK23833</name>
    <name evidence="2" type="ORF">Dwil_GK23833</name>
</gene>
<dbReference type="OMA" id="KNLDIFC"/>
<name>B4MTH0_DROWI</name>
<dbReference type="AlphaFoldDB" id="B4MTH0"/>
<dbReference type="InterPro" id="IPR011990">
    <property type="entry name" value="TPR-like_helical_dom_sf"/>
</dbReference>